<evidence type="ECO:0000256" key="1">
    <source>
        <dbReference type="SAM" id="MobiDB-lite"/>
    </source>
</evidence>
<evidence type="ECO:0000313" key="2">
    <source>
        <dbReference type="EMBL" id="CAH3174168.1"/>
    </source>
</evidence>
<comment type="caution">
    <text evidence="2">The sequence shown here is derived from an EMBL/GenBank/DDBJ whole genome shotgun (WGS) entry which is preliminary data.</text>
</comment>
<keyword evidence="3" id="KW-1185">Reference proteome</keyword>
<protein>
    <submittedName>
        <fullName evidence="2">Uncharacterized protein</fullName>
    </submittedName>
</protein>
<reference evidence="2 3" key="1">
    <citation type="submission" date="2022-05" db="EMBL/GenBank/DDBJ databases">
        <authorList>
            <consortium name="Genoscope - CEA"/>
            <person name="William W."/>
        </authorList>
    </citation>
    <scope>NUCLEOTIDE SEQUENCE [LARGE SCALE GENOMIC DNA]</scope>
</reference>
<sequence length="219" mass="24623">MATKDESSVDVDFAVCSYQKDCFYFISRGLFSLYNVFMVIQRIVQFEKGSVNILMEKDEKSCEVELSSMSTQSSASPNSKSSNDGVSKESTRTVIPSHSRKRQKVTRSQDTKRLSEIERLKELMLKTDARLSEEGNCTTKTTNLETSQAKIKDFFGPAEKRQKTSESDSDTDSGDENEHADQTVISVMCFLGWEYSVDDEKKNAVYDGGGAAYWISVKI</sequence>
<feature type="region of interest" description="Disordered" evidence="1">
    <location>
        <begin position="152"/>
        <end position="179"/>
    </location>
</feature>
<feature type="compositionally biased region" description="Basic and acidic residues" evidence="1">
    <location>
        <begin position="152"/>
        <end position="166"/>
    </location>
</feature>
<organism evidence="2 3">
    <name type="scientific">Porites lobata</name>
    <dbReference type="NCBI Taxonomy" id="104759"/>
    <lineage>
        <taxon>Eukaryota</taxon>
        <taxon>Metazoa</taxon>
        <taxon>Cnidaria</taxon>
        <taxon>Anthozoa</taxon>
        <taxon>Hexacorallia</taxon>
        <taxon>Scleractinia</taxon>
        <taxon>Fungiina</taxon>
        <taxon>Poritidae</taxon>
        <taxon>Porites</taxon>
    </lineage>
</organism>
<accession>A0ABN8R446</accession>
<proteinExistence type="predicted"/>
<dbReference type="Proteomes" id="UP001159405">
    <property type="component" value="Unassembled WGS sequence"/>
</dbReference>
<evidence type="ECO:0000313" key="3">
    <source>
        <dbReference type="Proteomes" id="UP001159405"/>
    </source>
</evidence>
<feature type="compositionally biased region" description="Low complexity" evidence="1">
    <location>
        <begin position="70"/>
        <end position="82"/>
    </location>
</feature>
<dbReference type="EMBL" id="CALNXK010000188">
    <property type="protein sequence ID" value="CAH3174168.1"/>
    <property type="molecule type" value="Genomic_DNA"/>
</dbReference>
<gene>
    <name evidence="2" type="ORF">PLOB_00014636</name>
</gene>
<name>A0ABN8R446_9CNID</name>
<feature type="region of interest" description="Disordered" evidence="1">
    <location>
        <begin position="65"/>
        <end position="111"/>
    </location>
</feature>